<evidence type="ECO:0000259" key="1">
    <source>
        <dbReference type="Pfam" id="PF13391"/>
    </source>
</evidence>
<gene>
    <name evidence="2" type="ORF">Poli38472_012389</name>
</gene>
<sequence>MTLLEVIVPQLLTHAPTTLTDRNRDFNVNLCNFYGCYSRKKSWARCMLLNVAFPKSLVIASHLFRRSNEYLSLVVMQISNIDDERNGLLLLKPLKYAFDHFQISFIRDDTDAFRLKLFDPSIRSTPLIDPADRNGNKVFSTEQTRVLLSNVALSKKRCRFDVRTTFGDVDGSALTFAGLERPFCRCLNLQARLARMVALKKIWIDATYDFQDFWSEVSLDDKMEMFHRSILKSDAAF</sequence>
<accession>A0A8K1FR62</accession>
<organism evidence="2 3">
    <name type="scientific">Pythium oligandrum</name>
    <name type="common">Mycoparasitic fungus</name>
    <dbReference type="NCBI Taxonomy" id="41045"/>
    <lineage>
        <taxon>Eukaryota</taxon>
        <taxon>Sar</taxon>
        <taxon>Stramenopiles</taxon>
        <taxon>Oomycota</taxon>
        <taxon>Peronosporomycetes</taxon>
        <taxon>Pythiales</taxon>
        <taxon>Pythiaceae</taxon>
        <taxon>Pythium</taxon>
    </lineage>
</organism>
<evidence type="ECO:0000313" key="3">
    <source>
        <dbReference type="Proteomes" id="UP000794436"/>
    </source>
</evidence>
<evidence type="ECO:0000313" key="2">
    <source>
        <dbReference type="EMBL" id="TMW67273.1"/>
    </source>
</evidence>
<name>A0A8K1FR62_PYTOL</name>
<protein>
    <recommendedName>
        <fullName evidence="1">HNH nuclease domain-containing protein</fullName>
    </recommendedName>
</protein>
<comment type="caution">
    <text evidence="2">The sequence shown here is derived from an EMBL/GenBank/DDBJ whole genome shotgun (WGS) entry which is preliminary data.</text>
</comment>
<dbReference type="InterPro" id="IPR003615">
    <property type="entry name" value="HNH_nuc"/>
</dbReference>
<dbReference type="Pfam" id="PF13391">
    <property type="entry name" value="HNH_2"/>
    <property type="match status" value="1"/>
</dbReference>
<dbReference type="AlphaFoldDB" id="A0A8K1FR62"/>
<reference evidence="2" key="1">
    <citation type="submission" date="2019-03" db="EMBL/GenBank/DDBJ databases">
        <title>Long read genome sequence of the mycoparasitic Pythium oligandrum ATCC 38472 isolated from sugarbeet rhizosphere.</title>
        <authorList>
            <person name="Gaulin E."/>
        </authorList>
    </citation>
    <scope>NUCLEOTIDE SEQUENCE</scope>
    <source>
        <strain evidence="2">ATCC 38472_TT</strain>
    </source>
</reference>
<feature type="domain" description="HNH nuclease" evidence="1">
    <location>
        <begin position="46"/>
        <end position="105"/>
    </location>
</feature>
<dbReference type="EMBL" id="SPLM01000005">
    <property type="protein sequence ID" value="TMW67273.1"/>
    <property type="molecule type" value="Genomic_DNA"/>
</dbReference>
<dbReference type="Proteomes" id="UP000794436">
    <property type="component" value="Unassembled WGS sequence"/>
</dbReference>
<proteinExistence type="predicted"/>
<keyword evidence="3" id="KW-1185">Reference proteome</keyword>
<dbReference type="OrthoDB" id="151325at2759"/>